<dbReference type="EMBL" id="LAZR01003097">
    <property type="protein sequence ID" value="KKN22041.1"/>
    <property type="molecule type" value="Genomic_DNA"/>
</dbReference>
<sequence length="62" mass="7058">MATESESSNFSFLPKIDFTICPYIGMCKLPKHHFPHKILSCKVVCPEYVTSQQKILDPNDLS</sequence>
<evidence type="ECO:0000313" key="1">
    <source>
        <dbReference type="EMBL" id="KKN22041.1"/>
    </source>
</evidence>
<name>A0A0F9RA01_9ZZZZ</name>
<reference evidence="1" key="1">
    <citation type="journal article" date="2015" name="Nature">
        <title>Complex archaea that bridge the gap between prokaryotes and eukaryotes.</title>
        <authorList>
            <person name="Spang A."/>
            <person name="Saw J.H."/>
            <person name="Jorgensen S.L."/>
            <person name="Zaremba-Niedzwiedzka K."/>
            <person name="Martijn J."/>
            <person name="Lind A.E."/>
            <person name="van Eijk R."/>
            <person name="Schleper C."/>
            <person name="Guy L."/>
            <person name="Ettema T.J."/>
        </authorList>
    </citation>
    <scope>NUCLEOTIDE SEQUENCE</scope>
</reference>
<organism evidence="1">
    <name type="scientific">marine sediment metagenome</name>
    <dbReference type="NCBI Taxonomy" id="412755"/>
    <lineage>
        <taxon>unclassified sequences</taxon>
        <taxon>metagenomes</taxon>
        <taxon>ecological metagenomes</taxon>
    </lineage>
</organism>
<accession>A0A0F9RA01</accession>
<proteinExistence type="predicted"/>
<comment type="caution">
    <text evidence="1">The sequence shown here is derived from an EMBL/GenBank/DDBJ whole genome shotgun (WGS) entry which is preliminary data.</text>
</comment>
<protein>
    <submittedName>
        <fullName evidence="1">Uncharacterized protein</fullName>
    </submittedName>
</protein>
<gene>
    <name evidence="1" type="ORF">LCGC14_0919230</name>
</gene>
<dbReference type="AlphaFoldDB" id="A0A0F9RA01"/>